<evidence type="ECO:0000313" key="2">
    <source>
        <dbReference type="Proteomes" id="UP000014540"/>
    </source>
</evidence>
<evidence type="ECO:0000313" key="1">
    <source>
        <dbReference type="EMBL" id="EPG72967.1"/>
    </source>
</evidence>
<gene>
    <name evidence="1" type="ORF">LEP1GSC058_4025</name>
</gene>
<reference evidence="1" key="1">
    <citation type="submission" date="2013-04" db="EMBL/GenBank/DDBJ databases">
        <authorList>
            <person name="Harkins D.M."/>
            <person name="Durkin A.S."/>
            <person name="Selengut J.D."/>
            <person name="Sanka R."/>
            <person name="DePew J."/>
            <person name="Purushe J."/>
            <person name="Ahmed A."/>
            <person name="van der Linden H."/>
            <person name="Goris M.G.A."/>
            <person name="Hartskeerl R.A."/>
            <person name="Vinetz J.M."/>
            <person name="Sutton G.G."/>
            <person name="Nelson W.C."/>
            <person name="Fouts D.E."/>
        </authorList>
    </citation>
    <scope>NUCLEOTIDE SEQUENCE [LARGE SCALE GENOMIC DNA]</scope>
    <source>
        <strain evidence="1">BUT 6</strain>
    </source>
</reference>
<keyword evidence="2" id="KW-1185">Reference proteome</keyword>
<protein>
    <submittedName>
        <fullName evidence="1">Uncharacterized protein</fullName>
    </submittedName>
</protein>
<sequence>MQASPLRTIELAETFEIFFGSELRLEFYLKSFYGFLKFLRYESIRRKNIPFSDKRFKVERKVHYKYLN</sequence>
<dbReference type="Proteomes" id="UP000014540">
    <property type="component" value="Unassembled WGS sequence"/>
</dbReference>
<accession>S3VXW7</accession>
<dbReference type="AlphaFoldDB" id="S3VXW7"/>
<organism evidence="1 2">
    <name type="scientific">Leptospira fainei serovar Hurstbridge str. BUT 6</name>
    <dbReference type="NCBI Taxonomy" id="1193011"/>
    <lineage>
        <taxon>Bacteria</taxon>
        <taxon>Pseudomonadati</taxon>
        <taxon>Spirochaetota</taxon>
        <taxon>Spirochaetia</taxon>
        <taxon>Leptospirales</taxon>
        <taxon>Leptospiraceae</taxon>
        <taxon>Leptospira</taxon>
    </lineage>
</organism>
<dbReference type="EMBL" id="AKWZ02000010">
    <property type="protein sequence ID" value="EPG72967.1"/>
    <property type="molecule type" value="Genomic_DNA"/>
</dbReference>
<comment type="caution">
    <text evidence="1">The sequence shown here is derived from an EMBL/GenBank/DDBJ whole genome shotgun (WGS) entry which is preliminary data.</text>
</comment>
<proteinExistence type="predicted"/>
<name>S3VXW7_9LEPT</name>